<protein>
    <submittedName>
        <fullName evidence="1">Uncharacterized protein</fullName>
    </submittedName>
</protein>
<dbReference type="GeneID" id="96300798"/>
<dbReference type="Proteomes" id="UP000199111">
    <property type="component" value="Unassembled WGS sequence"/>
</dbReference>
<dbReference type="EMBL" id="FOQY01000019">
    <property type="protein sequence ID" value="SFK19559.1"/>
    <property type="molecule type" value="Genomic_DNA"/>
</dbReference>
<organism evidence="1 2">
    <name type="scientific">Streptosporangium canum</name>
    <dbReference type="NCBI Taxonomy" id="324952"/>
    <lineage>
        <taxon>Bacteria</taxon>
        <taxon>Bacillati</taxon>
        <taxon>Actinomycetota</taxon>
        <taxon>Actinomycetes</taxon>
        <taxon>Streptosporangiales</taxon>
        <taxon>Streptosporangiaceae</taxon>
        <taxon>Streptosporangium</taxon>
    </lineage>
</organism>
<evidence type="ECO:0000313" key="2">
    <source>
        <dbReference type="Proteomes" id="UP000199111"/>
    </source>
</evidence>
<keyword evidence="2" id="KW-1185">Reference proteome</keyword>
<dbReference type="AlphaFoldDB" id="A0A1I3XJN2"/>
<name>A0A1I3XJN2_9ACTN</name>
<accession>A0A1I3XJN2</accession>
<evidence type="ECO:0000313" key="1">
    <source>
        <dbReference type="EMBL" id="SFK19559.1"/>
    </source>
</evidence>
<gene>
    <name evidence="1" type="ORF">SAMN05216275_11976</name>
</gene>
<proteinExistence type="predicted"/>
<reference evidence="2" key="1">
    <citation type="submission" date="2016-10" db="EMBL/GenBank/DDBJ databases">
        <authorList>
            <person name="Varghese N."/>
            <person name="Submissions S."/>
        </authorList>
    </citation>
    <scope>NUCLEOTIDE SEQUENCE [LARGE SCALE GENOMIC DNA]</scope>
    <source>
        <strain evidence="2">CGMCC 4.2126</strain>
    </source>
</reference>
<sequence>MAPAVLPGLCRVALESAFVEMARRRLLTADADHDAVERRISEARRSSAIAAVALGVESNEVVGWLNDNVGGWAGDVFRACNRGAHTQGAFEAAFRGTGKDPIEYVTKLARHLREVN</sequence>
<dbReference type="RefSeq" id="WP_093889469.1">
    <property type="nucleotide sequence ID" value="NZ_FOQY01000019.1"/>
</dbReference>